<accession>A0A2T0M1F9</accession>
<sequence length="229" mass="24457">MLNPSSGKTGFAPNKEFVGLLPDHSAVLRRVQQIACTVTSVGGALSGRGGPRNHVDLSMLDLLADAGKHRRVLIGPQLTDPESLASTAIARQLEVRICPGPVRPMLVFDDRYAVLSLDQADWSAGALLLRAPLAGPCGELFDLKWSAARPVTVEPAVGDALSGRQLDVIRLLLQGATDHQVADRIGVSSRTVRTVVSQLHRRYGTTSRMALGFRLACAGATAEPTERHD</sequence>
<dbReference type="Pfam" id="PF00196">
    <property type="entry name" value="GerE"/>
    <property type="match status" value="1"/>
</dbReference>
<feature type="domain" description="HTH luxR-type" evidence="1">
    <location>
        <begin position="158"/>
        <end position="215"/>
    </location>
</feature>
<proteinExistence type="predicted"/>
<name>A0A2T0M1F9_9PSEU</name>
<gene>
    <name evidence="2" type="ORF">B0I33_102528</name>
</gene>
<dbReference type="Proteomes" id="UP000238362">
    <property type="component" value="Unassembled WGS sequence"/>
</dbReference>
<dbReference type="GO" id="GO:0006355">
    <property type="term" value="P:regulation of DNA-templated transcription"/>
    <property type="evidence" value="ECO:0007669"/>
    <property type="project" value="InterPro"/>
</dbReference>
<dbReference type="PRINTS" id="PR00038">
    <property type="entry name" value="HTHLUXR"/>
</dbReference>
<organism evidence="2 3">
    <name type="scientific">Prauserella shujinwangii</name>
    <dbReference type="NCBI Taxonomy" id="1453103"/>
    <lineage>
        <taxon>Bacteria</taxon>
        <taxon>Bacillati</taxon>
        <taxon>Actinomycetota</taxon>
        <taxon>Actinomycetes</taxon>
        <taxon>Pseudonocardiales</taxon>
        <taxon>Pseudonocardiaceae</taxon>
        <taxon>Prauserella</taxon>
    </lineage>
</organism>
<comment type="caution">
    <text evidence="2">The sequence shown here is derived from an EMBL/GenBank/DDBJ whole genome shotgun (WGS) entry which is preliminary data.</text>
</comment>
<protein>
    <submittedName>
        <fullName evidence="2">Regulatory LuxR family protein</fullName>
    </submittedName>
</protein>
<dbReference type="GO" id="GO:0003677">
    <property type="term" value="F:DNA binding"/>
    <property type="evidence" value="ECO:0007669"/>
    <property type="project" value="InterPro"/>
</dbReference>
<dbReference type="EMBL" id="PVNH01000002">
    <property type="protein sequence ID" value="PRX50407.1"/>
    <property type="molecule type" value="Genomic_DNA"/>
</dbReference>
<reference evidence="2 3" key="1">
    <citation type="submission" date="2018-03" db="EMBL/GenBank/DDBJ databases">
        <title>Genomic Encyclopedia of Type Strains, Phase III (KMG-III): the genomes of soil and plant-associated and newly described type strains.</title>
        <authorList>
            <person name="Whitman W."/>
        </authorList>
    </citation>
    <scope>NUCLEOTIDE SEQUENCE [LARGE SCALE GENOMIC DNA]</scope>
    <source>
        <strain evidence="2 3">CGMCC 4.7125</strain>
    </source>
</reference>
<dbReference type="AlphaFoldDB" id="A0A2T0M1F9"/>
<dbReference type="InterPro" id="IPR000792">
    <property type="entry name" value="Tscrpt_reg_LuxR_C"/>
</dbReference>
<evidence type="ECO:0000259" key="1">
    <source>
        <dbReference type="SMART" id="SM00421"/>
    </source>
</evidence>
<dbReference type="Gene3D" id="1.10.10.10">
    <property type="entry name" value="Winged helix-like DNA-binding domain superfamily/Winged helix DNA-binding domain"/>
    <property type="match status" value="1"/>
</dbReference>
<dbReference type="SUPFAM" id="SSF46894">
    <property type="entry name" value="C-terminal effector domain of the bipartite response regulators"/>
    <property type="match status" value="1"/>
</dbReference>
<dbReference type="SMART" id="SM00421">
    <property type="entry name" value="HTH_LUXR"/>
    <property type="match status" value="1"/>
</dbReference>
<dbReference type="RefSeq" id="WP_181193187.1">
    <property type="nucleotide sequence ID" value="NZ_PVNH01000002.1"/>
</dbReference>
<keyword evidence="3" id="KW-1185">Reference proteome</keyword>
<dbReference type="InterPro" id="IPR016032">
    <property type="entry name" value="Sig_transdc_resp-reg_C-effctor"/>
</dbReference>
<dbReference type="InterPro" id="IPR036388">
    <property type="entry name" value="WH-like_DNA-bd_sf"/>
</dbReference>
<evidence type="ECO:0000313" key="3">
    <source>
        <dbReference type="Proteomes" id="UP000238362"/>
    </source>
</evidence>
<evidence type="ECO:0000313" key="2">
    <source>
        <dbReference type="EMBL" id="PRX50407.1"/>
    </source>
</evidence>